<dbReference type="InterPro" id="IPR040025">
    <property type="entry name" value="Znf622/Rei1/Reh1"/>
</dbReference>
<evidence type="ECO:0000256" key="1">
    <source>
        <dbReference type="ARBA" id="ARBA00004496"/>
    </source>
</evidence>
<dbReference type="Pfam" id="PF12756">
    <property type="entry name" value="zf-C2H2_2"/>
    <property type="match status" value="1"/>
</dbReference>
<accession>A0A420J597</accession>
<keyword evidence="7" id="KW-0862">Zinc</keyword>
<evidence type="ECO:0000256" key="9">
    <source>
        <dbReference type="SAM" id="MobiDB-lite"/>
    </source>
</evidence>
<comment type="caution">
    <text evidence="11">The sequence shown here is derived from an EMBL/GenBank/DDBJ whole genome shotgun (WGS) entry which is preliminary data.</text>
</comment>
<feature type="region of interest" description="Disordered" evidence="9">
    <location>
        <begin position="321"/>
        <end position="377"/>
    </location>
</feature>
<evidence type="ECO:0000313" key="12">
    <source>
        <dbReference type="Proteomes" id="UP000285405"/>
    </source>
</evidence>
<name>A0A420J597_9PEZI</name>
<keyword evidence="5" id="KW-0677">Repeat</keyword>
<evidence type="ECO:0000259" key="10">
    <source>
        <dbReference type="PROSITE" id="PS00028"/>
    </source>
</evidence>
<dbReference type="GO" id="GO:0030687">
    <property type="term" value="C:preribosome, large subunit precursor"/>
    <property type="evidence" value="ECO:0007669"/>
    <property type="project" value="TreeGrafter"/>
</dbReference>
<dbReference type="PANTHER" id="PTHR13182:SF8">
    <property type="entry name" value="CYTOPLASMIC 60S SUBUNIT BIOGENESIS FACTOR ZNF622"/>
    <property type="match status" value="1"/>
</dbReference>
<keyword evidence="4" id="KW-0479">Metal-binding</keyword>
<protein>
    <submittedName>
        <fullName evidence="11">Cytoplasmic 60S subunit biogenesis factor REI1-like protein</fullName>
    </submittedName>
</protein>
<reference evidence="11 12" key="1">
    <citation type="journal article" date="2018" name="BMC Genomics">
        <title>Comparative genome analyses reveal sequence features reflecting distinct modes of host-adaptation between dicot and monocot powdery mildew.</title>
        <authorList>
            <person name="Wu Y."/>
            <person name="Ma X."/>
            <person name="Pan Z."/>
            <person name="Kale S.D."/>
            <person name="Song Y."/>
            <person name="King H."/>
            <person name="Zhang Q."/>
            <person name="Presley C."/>
            <person name="Deng X."/>
            <person name="Wei C.I."/>
            <person name="Xiao S."/>
        </authorList>
    </citation>
    <scope>NUCLEOTIDE SEQUENCE [LARGE SCALE GENOMIC DNA]</scope>
    <source>
        <strain evidence="11">UCSC1</strain>
    </source>
</reference>
<feature type="compositionally biased region" description="Basic and acidic residues" evidence="9">
    <location>
        <begin position="353"/>
        <end position="369"/>
    </location>
</feature>
<dbReference type="GO" id="GO:0003676">
    <property type="term" value="F:nucleic acid binding"/>
    <property type="evidence" value="ECO:0007669"/>
    <property type="project" value="InterPro"/>
</dbReference>
<dbReference type="AlphaFoldDB" id="A0A420J597"/>
<dbReference type="SMART" id="SM00355">
    <property type="entry name" value="ZnF_C2H2"/>
    <property type="match status" value="4"/>
</dbReference>
<organism evidence="11 12">
    <name type="scientific">Golovinomyces cichoracearum</name>
    <dbReference type="NCBI Taxonomy" id="62708"/>
    <lineage>
        <taxon>Eukaryota</taxon>
        <taxon>Fungi</taxon>
        <taxon>Dikarya</taxon>
        <taxon>Ascomycota</taxon>
        <taxon>Pezizomycotina</taxon>
        <taxon>Leotiomycetes</taxon>
        <taxon>Erysiphales</taxon>
        <taxon>Erysiphaceae</taxon>
        <taxon>Golovinomyces</taxon>
    </lineage>
</organism>
<dbReference type="Pfam" id="PF12874">
    <property type="entry name" value="zf-met"/>
    <property type="match status" value="1"/>
</dbReference>
<dbReference type="GO" id="GO:0008270">
    <property type="term" value="F:zinc ion binding"/>
    <property type="evidence" value="ECO:0007669"/>
    <property type="project" value="UniProtKB-KW"/>
</dbReference>
<feature type="region of interest" description="Disordered" evidence="9">
    <location>
        <begin position="503"/>
        <end position="525"/>
    </location>
</feature>
<keyword evidence="2" id="KW-0963">Cytoplasm</keyword>
<comment type="subcellular location">
    <subcellularLocation>
        <location evidence="1">Cytoplasm</location>
    </subcellularLocation>
</comment>
<dbReference type="EMBL" id="MCBR01001974">
    <property type="protein sequence ID" value="RKF81967.1"/>
    <property type="molecule type" value="Genomic_DNA"/>
</dbReference>
<evidence type="ECO:0000313" key="11">
    <source>
        <dbReference type="EMBL" id="RKF81967.1"/>
    </source>
</evidence>
<feature type="region of interest" description="Disordered" evidence="9">
    <location>
        <begin position="147"/>
        <end position="193"/>
    </location>
</feature>
<feature type="compositionally biased region" description="Polar residues" evidence="9">
    <location>
        <begin position="147"/>
        <end position="165"/>
    </location>
</feature>
<comment type="similarity">
    <text evidence="8">Belongs to the REI1 family.</text>
</comment>
<feature type="domain" description="C2H2-type" evidence="10">
    <location>
        <begin position="19"/>
        <end position="41"/>
    </location>
</feature>
<evidence type="ECO:0000256" key="2">
    <source>
        <dbReference type="ARBA" id="ARBA00022490"/>
    </source>
</evidence>
<dbReference type="InterPro" id="IPR003604">
    <property type="entry name" value="Matrin/U1-like-C_Znf_C2H2"/>
</dbReference>
<dbReference type="InterPro" id="IPR013087">
    <property type="entry name" value="Znf_C2H2_type"/>
</dbReference>
<dbReference type="GO" id="GO:0005737">
    <property type="term" value="C:cytoplasm"/>
    <property type="evidence" value="ECO:0007669"/>
    <property type="project" value="UniProtKB-SubCell"/>
</dbReference>
<dbReference type="GO" id="GO:0042273">
    <property type="term" value="P:ribosomal large subunit biogenesis"/>
    <property type="evidence" value="ECO:0007669"/>
    <property type="project" value="UniProtKB-ARBA"/>
</dbReference>
<dbReference type="InterPro" id="IPR036236">
    <property type="entry name" value="Znf_C2H2_sf"/>
</dbReference>
<dbReference type="SUPFAM" id="SSF57667">
    <property type="entry name" value="beta-beta-alpha zinc fingers"/>
    <property type="match status" value="3"/>
</dbReference>
<evidence type="ECO:0000256" key="5">
    <source>
        <dbReference type="ARBA" id="ARBA00022737"/>
    </source>
</evidence>
<dbReference type="PROSITE" id="PS00028">
    <property type="entry name" value="ZINC_FINGER_C2H2_1"/>
    <property type="match status" value="2"/>
</dbReference>
<feature type="compositionally biased region" description="Polar residues" evidence="9">
    <location>
        <begin position="172"/>
        <end position="187"/>
    </location>
</feature>
<feature type="compositionally biased region" description="Acidic residues" evidence="9">
    <location>
        <begin position="335"/>
        <end position="344"/>
    </location>
</feature>
<dbReference type="SMART" id="SM00451">
    <property type="entry name" value="ZnF_U1"/>
    <property type="match status" value="2"/>
</dbReference>
<dbReference type="Gene3D" id="3.30.160.60">
    <property type="entry name" value="Classic Zinc Finger"/>
    <property type="match status" value="1"/>
</dbReference>
<dbReference type="PANTHER" id="PTHR13182">
    <property type="entry name" value="ZINC FINGER PROTEIN 622"/>
    <property type="match status" value="1"/>
</dbReference>
<keyword evidence="6" id="KW-0863">Zinc-finger</keyword>
<feature type="domain" description="C2H2-type" evidence="10">
    <location>
        <begin position="84"/>
        <end position="106"/>
    </location>
</feature>
<dbReference type="OrthoDB" id="19329at2759"/>
<evidence type="ECO:0000256" key="8">
    <source>
        <dbReference type="ARBA" id="ARBA00034126"/>
    </source>
</evidence>
<gene>
    <name evidence="11" type="ORF">GcC1_019026</name>
</gene>
<evidence type="ECO:0000256" key="7">
    <source>
        <dbReference type="ARBA" id="ARBA00022833"/>
    </source>
</evidence>
<evidence type="ECO:0000256" key="3">
    <source>
        <dbReference type="ARBA" id="ARBA00022517"/>
    </source>
</evidence>
<dbReference type="Proteomes" id="UP000285405">
    <property type="component" value="Unassembled WGS sequence"/>
</dbReference>
<evidence type="ECO:0000256" key="6">
    <source>
        <dbReference type="ARBA" id="ARBA00022771"/>
    </source>
</evidence>
<proteinExistence type="inferred from homology"/>
<keyword evidence="3" id="KW-0690">Ribosome biogenesis</keyword>
<sequence length="525" mass="60066">MTSINSDPQEIASTHPYTCNTCQVAFRNSDLQRGHMRSDWHRYNLKRRVTSLPPIPSDVFTEKVLQAQAQSTLVATKAAFEKTCNVCEKTYFSDNALRNHLGSQRHKERLASTRNNEIETNSVISSNFSLGEPMPYVKDVDFSQSEAKSMTQDKNINNQESQISLSLRPIQTEDTSAENARPSSTLPSKKMVEKNKNEKENLNRCLFCNLVSQTVEMNTSHMEKFHGMFLPERKYLVDLRGLLSFLYERIYTDHQCLYCGKIRLSKFGIQTHMRDKGHCKIPFFTENEQLEIGDFYDFTSTYSDFEFDAAPNSALLNKSLEKSDPNTVVESNKEGEDDGWETDNSESTVNSTDIRKLSSSEGEHQEHKLNKISRHSQSQSELLPDLVGNNSHLHKNCYTSYYSDYELYLPSGRIAGHRLMNKYFKQNLHNSSSIVEKSEQLTIEASKNSNDDQEVMTVSYSGKGRPRTIAKRTDGGLGMSGISLSKKKEVAAIEKRSRFAEERGRRRSEWIVNKQKNSQKHFRVS</sequence>
<evidence type="ECO:0000256" key="4">
    <source>
        <dbReference type="ARBA" id="ARBA00022723"/>
    </source>
</evidence>
<dbReference type="InterPro" id="IPR041661">
    <property type="entry name" value="ZN622/Rei1/Reh1_Znf-C2H2"/>
</dbReference>